<reference evidence="2 3" key="1">
    <citation type="submission" date="2017-09" db="EMBL/GenBank/DDBJ databases">
        <title>Comparative genomics of rhizobia isolated from Phaseolus vulgaris in China.</title>
        <authorList>
            <person name="Tong W."/>
        </authorList>
    </citation>
    <scope>NUCLEOTIDE SEQUENCE [LARGE SCALE GENOMIC DNA]</scope>
    <source>
        <strain evidence="2 3">PCH1</strain>
    </source>
</reference>
<evidence type="ECO:0000256" key="1">
    <source>
        <dbReference type="SAM" id="MobiDB-lite"/>
    </source>
</evidence>
<dbReference type="RefSeq" id="WP_042775514.1">
    <property type="nucleotide sequence ID" value="NZ_NWTC01000001.1"/>
</dbReference>
<accession>A0A2A6M677</accession>
<dbReference type="Proteomes" id="UP000220353">
    <property type="component" value="Unassembled WGS sequence"/>
</dbReference>
<evidence type="ECO:0000313" key="3">
    <source>
        <dbReference type="Proteomes" id="UP000220353"/>
    </source>
</evidence>
<protein>
    <submittedName>
        <fullName evidence="2">Uncharacterized protein</fullName>
    </submittedName>
</protein>
<evidence type="ECO:0000313" key="2">
    <source>
        <dbReference type="EMBL" id="PDT50311.1"/>
    </source>
</evidence>
<dbReference type="EMBL" id="NWTC01000001">
    <property type="protein sequence ID" value="PDT50311.1"/>
    <property type="molecule type" value="Genomic_DNA"/>
</dbReference>
<comment type="caution">
    <text evidence="2">The sequence shown here is derived from an EMBL/GenBank/DDBJ whole genome shotgun (WGS) entry which is preliminary data.</text>
</comment>
<feature type="region of interest" description="Disordered" evidence="1">
    <location>
        <begin position="40"/>
        <end position="71"/>
    </location>
</feature>
<organism evidence="2 3">
    <name type="scientific">Rhizobium fredii</name>
    <name type="common">Sinorhizobium fredii</name>
    <dbReference type="NCBI Taxonomy" id="380"/>
    <lineage>
        <taxon>Bacteria</taxon>
        <taxon>Pseudomonadati</taxon>
        <taxon>Pseudomonadota</taxon>
        <taxon>Alphaproteobacteria</taxon>
        <taxon>Hyphomicrobiales</taxon>
        <taxon>Rhizobiaceae</taxon>
        <taxon>Sinorhizobium/Ensifer group</taxon>
        <taxon>Sinorhizobium</taxon>
    </lineage>
</organism>
<proteinExistence type="predicted"/>
<feature type="compositionally biased region" description="Basic and acidic residues" evidence="1">
    <location>
        <begin position="40"/>
        <end position="53"/>
    </location>
</feature>
<gene>
    <name evidence="2" type="ORF">CO661_01260</name>
</gene>
<dbReference type="AlphaFoldDB" id="A0A2A6M677"/>
<name>A0A2A6M677_RHIFR</name>
<feature type="region of interest" description="Disordered" evidence="1">
    <location>
        <begin position="1"/>
        <end position="25"/>
    </location>
</feature>
<sequence length="71" mass="8217">MMNTARHTAESLFRPAAPEGSNADKLQKIRARQILRMRERGPAERQQRVEKRRTLSRGTLFVPKERTDGDV</sequence>